<gene>
    <name evidence="2" type="ORF">KUI_0013</name>
</gene>
<keyword evidence="3" id="KW-1185">Reference proteome</keyword>
<accession>A0ABM5N8B0</accession>
<organism evidence="2 3">
    <name type="scientific">Taylorella equigenitalis ATCC 35865</name>
    <dbReference type="NCBI Taxonomy" id="743973"/>
    <lineage>
        <taxon>Bacteria</taxon>
        <taxon>Pseudomonadati</taxon>
        <taxon>Pseudomonadota</taxon>
        <taxon>Betaproteobacteria</taxon>
        <taxon>Burkholderiales</taxon>
        <taxon>Alcaligenaceae</taxon>
        <taxon>Taylorella</taxon>
    </lineage>
</organism>
<proteinExistence type="predicted"/>
<sequence length="558" mass="63353">MNTKFQNSEQVPPVKKSRSNGWIKYLVILLLLIVIGIYPVASYLQGQKSTESIDKQLQNFNSLIKSYGVEGVSFSQKKADDGINVFSTDSIIEIQTPKGTFPLFDVHTEHGPLPFSEIKNGHLSPIKTKQVITLNKTSDFYKAISSAFPNKDKEPLLIKYLHNYDNYIEGEMIVEKIYVNVNQQGSIQSEPAYIKFESDYDMNHLSSEFNQAKFLFDVVDKNDRFYYELTNLKANTKFEQLDLGKWNLEQVTQIDSQIQKFGNVELKLNKGDGRVVITHDPVNSRFYSLQNISDVLLQDRPFGSYKIEMDLDNLSSNAFKKLGNTLGTIFKEVVDLQKTKPNISNDELNDLVGKKHGGEFLDIVMSFLSSSPKLNYSINLQNASGKFDLSYGLETNPAPSPEALKGSSSMIFLSMLKNAYLKAQFNGYWLDDILKEAVQFWAMKNKKPGASEEHKKELSDLVHNLQKYWVQSGLMKAPEDAPSFSVTFFPNSSNIEKSEVNYNGEQITVPEFLARMQGSLVTLKMLLDQAHFEERIGTIFQSYGEVKNPIPQNEFKLP</sequence>
<evidence type="ECO:0000313" key="3">
    <source>
        <dbReference type="Proteomes" id="UP000003121"/>
    </source>
</evidence>
<feature type="transmembrane region" description="Helical" evidence="1">
    <location>
        <begin position="21"/>
        <end position="41"/>
    </location>
</feature>
<keyword evidence="1" id="KW-0812">Transmembrane</keyword>
<keyword evidence="1" id="KW-0472">Membrane</keyword>
<evidence type="ECO:0000313" key="2">
    <source>
        <dbReference type="EMBL" id="AFN35119.1"/>
    </source>
</evidence>
<reference evidence="2 3" key="1">
    <citation type="journal article" date="2012" name="Vet. Microbiol.">
        <title>Comparative genomic analyses of the Taylorellae.</title>
        <authorList>
            <person name="Hauser H."/>
            <person name="Richter D.C."/>
            <person name="van Tonder A."/>
            <person name="Clark L."/>
            <person name="Preston A."/>
        </authorList>
    </citation>
    <scope>NUCLEOTIDE SEQUENCE [LARGE SCALE GENOMIC DNA]</scope>
    <source>
        <strain evidence="2 3">ATCC 35865</strain>
    </source>
</reference>
<dbReference type="Proteomes" id="UP000003121">
    <property type="component" value="Chromosome"/>
</dbReference>
<dbReference type="EMBL" id="CP003264">
    <property type="protein sequence ID" value="AFN35119.1"/>
    <property type="molecule type" value="Genomic_DNA"/>
</dbReference>
<dbReference type="Pfam" id="PF06097">
    <property type="entry name" value="DUF945"/>
    <property type="match status" value="1"/>
</dbReference>
<evidence type="ECO:0000256" key="1">
    <source>
        <dbReference type="SAM" id="Phobius"/>
    </source>
</evidence>
<dbReference type="RefSeq" id="WP_014839991.1">
    <property type="nucleotide sequence ID" value="NC_018108.1"/>
</dbReference>
<evidence type="ECO:0008006" key="4">
    <source>
        <dbReference type="Google" id="ProtNLM"/>
    </source>
</evidence>
<protein>
    <recommendedName>
        <fullName evidence="4">DUF945 domain-containing protein</fullName>
    </recommendedName>
</protein>
<keyword evidence="1" id="KW-1133">Transmembrane helix</keyword>
<name>A0ABM5N8B0_9BURK</name>
<dbReference type="InterPro" id="IPR010352">
    <property type="entry name" value="DUF945"/>
</dbReference>